<organism evidence="5 6">
    <name type="scientific">Mobilicoccus caccae</name>
    <dbReference type="NCBI Taxonomy" id="1859295"/>
    <lineage>
        <taxon>Bacteria</taxon>
        <taxon>Bacillati</taxon>
        <taxon>Actinomycetota</taxon>
        <taxon>Actinomycetes</taxon>
        <taxon>Micrococcales</taxon>
        <taxon>Dermatophilaceae</taxon>
        <taxon>Mobilicoccus</taxon>
    </lineage>
</organism>
<dbReference type="InterPro" id="IPR025736">
    <property type="entry name" value="PucR_C-HTH_dom"/>
</dbReference>
<dbReference type="Pfam" id="PF17853">
    <property type="entry name" value="GGDEF_2"/>
    <property type="match status" value="1"/>
</dbReference>
<comment type="similarity">
    <text evidence="1">Belongs to the CdaR family.</text>
</comment>
<accession>A0ABQ6IR05</accession>
<evidence type="ECO:0000313" key="6">
    <source>
        <dbReference type="Proteomes" id="UP001157126"/>
    </source>
</evidence>
<evidence type="ECO:0000259" key="3">
    <source>
        <dbReference type="Pfam" id="PF14361"/>
    </source>
</evidence>
<feature type="domain" description="RsbT co-antagonist protein RsbRD N-terminal" evidence="3">
    <location>
        <begin position="13"/>
        <end position="155"/>
    </location>
</feature>
<sequence>MRRAWATLLPDADDIADRISAQLLAARSESATTPPDYPADVRRTTRDHIRLGLRTMAGTPPEGERTVELWRALARRRARQGVPLEELLASYTTGCRVLWRSLLAVDPRNRSAERQRIVALAGHELWSSLEVQNAVLVQAYRLESRRLRRLDDGRRASAMDGLLLGRGSDPVFAREAGEHLGLRPDEPLLVVVGELHGNADPPLRAPEDAIEPFGVRSQWRIRGGHQVGLVAPGALPVTEVLSRLSGTLVAPAAWMHVRTGFTDVAGAYHLTVRAADTLSAQVDGDKALVSTTARLPELLLASSPEVTGLLVEEVLGGLSSLPDSARDVLVDTLAAYLEADLSPTHAATALMCHRNTVIYRMKQIVELLKHDPHDNRDRVLLTLALLAYRRSPDTAG</sequence>
<reference evidence="6" key="1">
    <citation type="journal article" date="2019" name="Int. J. Syst. Evol. Microbiol.">
        <title>The Global Catalogue of Microorganisms (GCM) 10K type strain sequencing project: providing services to taxonomists for standard genome sequencing and annotation.</title>
        <authorList>
            <consortium name="The Broad Institute Genomics Platform"/>
            <consortium name="The Broad Institute Genome Sequencing Center for Infectious Disease"/>
            <person name="Wu L."/>
            <person name="Ma J."/>
        </authorList>
    </citation>
    <scope>NUCLEOTIDE SEQUENCE [LARGE SCALE GENOMIC DNA]</scope>
    <source>
        <strain evidence="6">NBRC 113072</strain>
    </source>
</reference>
<dbReference type="PANTHER" id="PTHR33744">
    <property type="entry name" value="CARBOHYDRATE DIACID REGULATOR"/>
    <property type="match status" value="1"/>
</dbReference>
<dbReference type="Pfam" id="PF14361">
    <property type="entry name" value="RsbRD_N"/>
    <property type="match status" value="1"/>
</dbReference>
<feature type="domain" description="PucR C-terminal helix-turn-helix" evidence="2">
    <location>
        <begin position="329"/>
        <end position="387"/>
    </location>
</feature>
<comment type="caution">
    <text evidence="5">The sequence shown here is derived from an EMBL/GenBank/DDBJ whole genome shotgun (WGS) entry which is preliminary data.</text>
</comment>
<dbReference type="Pfam" id="PF13556">
    <property type="entry name" value="HTH_30"/>
    <property type="match status" value="1"/>
</dbReference>
<evidence type="ECO:0000259" key="4">
    <source>
        <dbReference type="Pfam" id="PF17853"/>
    </source>
</evidence>
<dbReference type="InterPro" id="IPR051448">
    <property type="entry name" value="CdaR-like_regulators"/>
</dbReference>
<protein>
    <recommendedName>
        <fullName evidence="7">PucR C-terminal helix-turn-helix domain-containing protein</fullName>
    </recommendedName>
</protein>
<keyword evidence="6" id="KW-1185">Reference proteome</keyword>
<dbReference type="InterPro" id="IPR042070">
    <property type="entry name" value="PucR_C-HTH_sf"/>
</dbReference>
<gene>
    <name evidence="5" type="ORF">GCM10025883_23770</name>
</gene>
<evidence type="ECO:0000313" key="5">
    <source>
        <dbReference type="EMBL" id="GMA40332.1"/>
    </source>
</evidence>
<evidence type="ECO:0000256" key="1">
    <source>
        <dbReference type="ARBA" id="ARBA00006754"/>
    </source>
</evidence>
<name>A0ABQ6IR05_9MICO</name>
<evidence type="ECO:0000259" key="2">
    <source>
        <dbReference type="Pfam" id="PF13556"/>
    </source>
</evidence>
<dbReference type="InterPro" id="IPR041522">
    <property type="entry name" value="CdaR_GGDEF"/>
</dbReference>
<dbReference type="PANTHER" id="PTHR33744:SF1">
    <property type="entry name" value="DNA-BINDING TRANSCRIPTIONAL ACTIVATOR ADER"/>
    <property type="match status" value="1"/>
</dbReference>
<dbReference type="InterPro" id="IPR025751">
    <property type="entry name" value="RsbRD_N_dom"/>
</dbReference>
<dbReference type="Gene3D" id="1.10.10.2840">
    <property type="entry name" value="PucR C-terminal helix-turn-helix domain"/>
    <property type="match status" value="1"/>
</dbReference>
<dbReference type="Proteomes" id="UP001157126">
    <property type="component" value="Unassembled WGS sequence"/>
</dbReference>
<dbReference type="EMBL" id="BSUO01000001">
    <property type="protein sequence ID" value="GMA40332.1"/>
    <property type="molecule type" value="Genomic_DNA"/>
</dbReference>
<proteinExistence type="inferred from homology"/>
<evidence type="ECO:0008006" key="7">
    <source>
        <dbReference type="Google" id="ProtNLM"/>
    </source>
</evidence>
<feature type="domain" description="CdaR GGDEF-like" evidence="4">
    <location>
        <begin position="166"/>
        <end position="275"/>
    </location>
</feature>